<evidence type="ECO:0000256" key="6">
    <source>
        <dbReference type="ARBA" id="ARBA00022679"/>
    </source>
</evidence>
<evidence type="ECO:0000256" key="4">
    <source>
        <dbReference type="ARBA" id="ARBA00017497"/>
    </source>
</evidence>
<dbReference type="InterPro" id="IPR029063">
    <property type="entry name" value="SAM-dependent_MTases_sf"/>
</dbReference>
<accession>A0ABP1DWK9</accession>
<gene>
    <name evidence="10" type="ORF">GFSPODELE1_LOCUS8322</name>
</gene>
<sequence length="365" mass="40727">MHAKPAPFGGRLQSSIQPDGDAAIRQTDSDAALARFSAVQKQYFTDPFIKHLLGRGSQFQPPRPPLINVGTYVRSEAIDALVDQWLDLSHAEGKKCQIVSLGAGSDTRFWRIANTPRKDLLASYVEIDFPEITTKKAMSIRKNKDLSLLLGRPEDVKLAHGGTALHAPAYHLIPLDLRLPPGQALGNALNSDAGAGLLSPNLPTLLLFECVLVYMRPAESEALIQWFVDYFSAGDDGAVLGAIVYEMFGLNDPFGKVMLNNLRARNVDLPGAESYPTFDSLLQRFLRHGFDASHALTLREIRRTYISHQELERISQLEMLDEIEELELVLQHYAITWGVKLYERNGQSLKANWKGWALRAPEDQQ</sequence>
<keyword evidence="5 8" id="KW-0489">Methyltransferase</keyword>
<protein>
    <recommendedName>
        <fullName evidence="4 8">Leucine carboxyl methyltransferase 1</fullName>
        <ecNumber evidence="3 8">2.1.1.233</ecNumber>
    </recommendedName>
</protein>
<dbReference type="InterPro" id="IPR016651">
    <property type="entry name" value="LCMT1"/>
</dbReference>
<keyword evidence="11" id="KW-1185">Reference proteome</keyword>
<feature type="region of interest" description="Disordered" evidence="9">
    <location>
        <begin position="1"/>
        <end position="23"/>
    </location>
</feature>
<dbReference type="InterPro" id="IPR007213">
    <property type="entry name" value="Ppm1/Ppm2/Tcmp"/>
</dbReference>
<evidence type="ECO:0000256" key="3">
    <source>
        <dbReference type="ARBA" id="ARBA00012834"/>
    </source>
</evidence>
<evidence type="ECO:0000256" key="8">
    <source>
        <dbReference type="PIRNR" id="PIRNR016305"/>
    </source>
</evidence>
<dbReference type="Gene3D" id="3.40.50.150">
    <property type="entry name" value="Vaccinia Virus protein VP39"/>
    <property type="match status" value="1"/>
</dbReference>
<evidence type="ECO:0000313" key="11">
    <source>
        <dbReference type="Proteomes" id="UP001497453"/>
    </source>
</evidence>
<evidence type="ECO:0000256" key="1">
    <source>
        <dbReference type="ARBA" id="ARBA00000724"/>
    </source>
</evidence>
<dbReference type="Proteomes" id="UP001497453">
    <property type="component" value="Chromosome 6"/>
</dbReference>
<keyword evidence="6 8" id="KW-0808">Transferase</keyword>
<dbReference type="PANTHER" id="PTHR13600">
    <property type="entry name" value="LEUCINE CARBOXYL METHYLTRANSFERASE"/>
    <property type="match status" value="1"/>
</dbReference>
<evidence type="ECO:0000256" key="5">
    <source>
        <dbReference type="ARBA" id="ARBA00022603"/>
    </source>
</evidence>
<comment type="catalytic activity">
    <reaction evidence="1 8">
        <text>[phosphatase 2A protein]-C-terminal L-leucine + S-adenosyl-L-methionine = [phosphatase 2A protein]-C-terminal L-leucine methyl ester + S-adenosyl-L-homocysteine</text>
        <dbReference type="Rhea" id="RHEA:48544"/>
        <dbReference type="Rhea" id="RHEA-COMP:12134"/>
        <dbReference type="Rhea" id="RHEA-COMP:12135"/>
        <dbReference type="ChEBI" id="CHEBI:57856"/>
        <dbReference type="ChEBI" id="CHEBI:59789"/>
        <dbReference type="ChEBI" id="CHEBI:90516"/>
        <dbReference type="ChEBI" id="CHEBI:90517"/>
        <dbReference type="EC" id="2.1.1.233"/>
    </reaction>
</comment>
<evidence type="ECO:0000256" key="2">
    <source>
        <dbReference type="ARBA" id="ARBA00010703"/>
    </source>
</evidence>
<dbReference type="Pfam" id="PF04072">
    <property type="entry name" value="LCM"/>
    <property type="match status" value="1"/>
</dbReference>
<dbReference type="PANTHER" id="PTHR13600:SF21">
    <property type="entry name" value="LEUCINE CARBOXYL METHYLTRANSFERASE 1"/>
    <property type="match status" value="1"/>
</dbReference>
<proteinExistence type="inferred from homology"/>
<keyword evidence="7 8" id="KW-0949">S-adenosyl-L-methionine</keyword>
<evidence type="ECO:0000256" key="7">
    <source>
        <dbReference type="ARBA" id="ARBA00022691"/>
    </source>
</evidence>
<dbReference type="EMBL" id="OZ037949">
    <property type="protein sequence ID" value="CAL1711389.1"/>
    <property type="molecule type" value="Genomic_DNA"/>
</dbReference>
<dbReference type="SUPFAM" id="SSF53335">
    <property type="entry name" value="S-adenosyl-L-methionine-dependent methyltransferases"/>
    <property type="match status" value="1"/>
</dbReference>
<evidence type="ECO:0000256" key="9">
    <source>
        <dbReference type="SAM" id="MobiDB-lite"/>
    </source>
</evidence>
<comment type="similarity">
    <text evidence="2 8">Belongs to the methyltransferase superfamily. LCMT family.</text>
</comment>
<evidence type="ECO:0000313" key="10">
    <source>
        <dbReference type="EMBL" id="CAL1711389.1"/>
    </source>
</evidence>
<comment type="function">
    <text evidence="8">Methylates the carboxyl group of the C-terminal leucine residue of protein phosphatase 2A catalytic subunits to form alpha-leucine ester residues.</text>
</comment>
<organism evidence="10 11">
    <name type="scientific">Somion occarium</name>
    <dbReference type="NCBI Taxonomy" id="3059160"/>
    <lineage>
        <taxon>Eukaryota</taxon>
        <taxon>Fungi</taxon>
        <taxon>Dikarya</taxon>
        <taxon>Basidiomycota</taxon>
        <taxon>Agaricomycotina</taxon>
        <taxon>Agaricomycetes</taxon>
        <taxon>Polyporales</taxon>
        <taxon>Cerrenaceae</taxon>
        <taxon>Somion</taxon>
    </lineage>
</organism>
<reference evidence="11" key="1">
    <citation type="submission" date="2024-04" db="EMBL/GenBank/DDBJ databases">
        <authorList>
            <person name="Shaw F."/>
            <person name="Minotto A."/>
        </authorList>
    </citation>
    <scope>NUCLEOTIDE SEQUENCE [LARGE SCALE GENOMIC DNA]</scope>
</reference>
<dbReference type="PIRSF" id="PIRSF016305">
    <property type="entry name" value="LCM_mtfrase"/>
    <property type="match status" value="1"/>
</dbReference>
<dbReference type="EC" id="2.1.1.233" evidence="3 8"/>
<name>A0ABP1DWK9_9APHY</name>